<evidence type="ECO:0000256" key="2">
    <source>
        <dbReference type="ARBA" id="ARBA00006939"/>
    </source>
</evidence>
<evidence type="ECO:0000256" key="4">
    <source>
        <dbReference type="ARBA" id="ARBA00022833"/>
    </source>
</evidence>
<dbReference type="PANTHER" id="PTHR11040">
    <property type="entry name" value="ZINC/IRON TRANSPORTER"/>
    <property type="match status" value="1"/>
</dbReference>
<name>A0A934V0G2_9PROT</name>
<dbReference type="PANTHER" id="PTHR11040:SF211">
    <property type="entry name" value="ZINC TRANSPORTER ZIP11"/>
    <property type="match status" value="1"/>
</dbReference>
<feature type="transmembrane region" description="Helical" evidence="5">
    <location>
        <begin position="98"/>
        <end position="118"/>
    </location>
</feature>
<keyword evidence="4" id="KW-0862">Zinc</keyword>
<feature type="transmembrane region" description="Helical" evidence="5">
    <location>
        <begin position="215"/>
        <end position="236"/>
    </location>
</feature>
<reference evidence="6" key="2">
    <citation type="journal article" date="2020" name="Microorganisms">
        <title>Osmotic Adaptation and Compatible Solute Biosynthesis of Phototrophic Bacteria as Revealed from Genome Analyses.</title>
        <authorList>
            <person name="Imhoff J.F."/>
            <person name="Rahn T."/>
            <person name="Kunzel S."/>
            <person name="Keller A."/>
            <person name="Neulinger S.C."/>
        </authorList>
    </citation>
    <scope>NUCLEOTIDE SEQUENCE</scope>
    <source>
        <strain evidence="6">DSM 9154</strain>
    </source>
</reference>
<evidence type="ECO:0000256" key="5">
    <source>
        <dbReference type="SAM" id="Phobius"/>
    </source>
</evidence>
<feature type="transmembrane region" description="Helical" evidence="5">
    <location>
        <begin position="67"/>
        <end position="86"/>
    </location>
</feature>
<dbReference type="GO" id="GO:0005886">
    <property type="term" value="C:plasma membrane"/>
    <property type="evidence" value="ECO:0007669"/>
    <property type="project" value="UniProtKB-SubCell"/>
</dbReference>
<evidence type="ECO:0000256" key="3">
    <source>
        <dbReference type="ARBA" id="ARBA00022475"/>
    </source>
</evidence>
<feature type="transmembrane region" description="Helical" evidence="5">
    <location>
        <begin position="182"/>
        <end position="203"/>
    </location>
</feature>
<feature type="transmembrane region" description="Helical" evidence="5">
    <location>
        <begin position="39"/>
        <end position="61"/>
    </location>
</feature>
<keyword evidence="3" id="KW-1003">Cell membrane</keyword>
<protein>
    <submittedName>
        <fullName evidence="6">Divalent cation transporter</fullName>
    </submittedName>
</protein>
<comment type="similarity">
    <text evidence="2">Belongs to the ZIP transporter (TC 2.A.5) family.</text>
</comment>
<evidence type="ECO:0000313" key="6">
    <source>
        <dbReference type="EMBL" id="MBK1698172.1"/>
    </source>
</evidence>
<dbReference type="GO" id="GO:0005385">
    <property type="term" value="F:zinc ion transmembrane transporter activity"/>
    <property type="evidence" value="ECO:0007669"/>
    <property type="project" value="TreeGrafter"/>
</dbReference>
<gene>
    <name evidence="6" type="ORF">CKO21_13070</name>
</gene>
<feature type="transmembrane region" description="Helical" evidence="5">
    <location>
        <begin position="156"/>
        <end position="176"/>
    </location>
</feature>
<dbReference type="AlphaFoldDB" id="A0A934V0G2"/>
<dbReference type="RefSeq" id="WP_027288697.1">
    <property type="nucleotide sequence ID" value="NZ_NRRE01000026.1"/>
</dbReference>
<feature type="transmembrane region" description="Helical" evidence="5">
    <location>
        <begin position="6"/>
        <end position="27"/>
    </location>
</feature>
<evidence type="ECO:0000256" key="1">
    <source>
        <dbReference type="ARBA" id="ARBA00004651"/>
    </source>
</evidence>
<keyword evidence="7" id="KW-1185">Reference proteome</keyword>
<sequence length="237" mass="24917">MTNLEQALLFATIAGAAMPLGALAAVRERLQSDWLEAEFRHSVIAFGGGVLLAAIALVLVPEGVRDLPPWACLAAFAAGGIIAFIADRAIERRGGAAAQLMAMLLDFVPEALAMGAMLAQRSQAGVLLALLIGLQNLPEGFNAYRELQATRRHNPAMLIAAFVLLVPLGPAAAWIGMTVLEAHPYALSMIMLFAAGGILYLTFQDIAPQVRLDRHWAPPLGAVGGFLLGLAGSFIVA</sequence>
<keyword evidence="5" id="KW-0472">Membrane</keyword>
<proteinExistence type="inferred from homology"/>
<keyword evidence="5" id="KW-1133">Transmembrane helix</keyword>
<keyword evidence="5" id="KW-0812">Transmembrane</keyword>
<comment type="subcellular location">
    <subcellularLocation>
        <location evidence="1">Cell membrane</location>
        <topology evidence="1">Multi-pass membrane protein</topology>
    </subcellularLocation>
</comment>
<dbReference type="Proteomes" id="UP000778970">
    <property type="component" value="Unassembled WGS sequence"/>
</dbReference>
<comment type="caution">
    <text evidence="6">The sequence shown here is derived from an EMBL/GenBank/DDBJ whole genome shotgun (WGS) entry which is preliminary data.</text>
</comment>
<evidence type="ECO:0000313" key="7">
    <source>
        <dbReference type="Proteomes" id="UP000778970"/>
    </source>
</evidence>
<dbReference type="EMBL" id="NRRE01000026">
    <property type="protein sequence ID" value="MBK1698172.1"/>
    <property type="molecule type" value="Genomic_DNA"/>
</dbReference>
<accession>A0A934V0G2</accession>
<organism evidence="6 7">
    <name type="scientific">Rhodovibrio salinarum</name>
    <dbReference type="NCBI Taxonomy" id="1087"/>
    <lineage>
        <taxon>Bacteria</taxon>
        <taxon>Pseudomonadati</taxon>
        <taxon>Pseudomonadota</taxon>
        <taxon>Alphaproteobacteria</taxon>
        <taxon>Rhodospirillales</taxon>
        <taxon>Rhodovibrionaceae</taxon>
        <taxon>Rhodovibrio</taxon>
    </lineage>
</organism>
<reference evidence="6" key="1">
    <citation type="submission" date="2017-08" db="EMBL/GenBank/DDBJ databases">
        <authorList>
            <person name="Imhoff J.F."/>
            <person name="Rahn T."/>
            <person name="Kuenzel S."/>
            <person name="Neulinger S.C."/>
        </authorList>
    </citation>
    <scope>NUCLEOTIDE SEQUENCE</scope>
    <source>
        <strain evidence="6">DSM 9154</strain>
    </source>
</reference>